<dbReference type="EMBL" id="QUMO01000002">
    <property type="protein sequence ID" value="REF87398.1"/>
    <property type="molecule type" value="Genomic_DNA"/>
</dbReference>
<evidence type="ECO:0000313" key="3">
    <source>
        <dbReference type="Proteomes" id="UP000256900"/>
    </source>
</evidence>
<proteinExistence type="predicted"/>
<feature type="transmembrane region" description="Helical" evidence="1">
    <location>
        <begin position="21"/>
        <end position="43"/>
    </location>
</feature>
<dbReference type="AlphaFoldDB" id="A0A3D9YZY5"/>
<evidence type="ECO:0000256" key="1">
    <source>
        <dbReference type="SAM" id="Phobius"/>
    </source>
</evidence>
<keyword evidence="1" id="KW-0472">Membrane</keyword>
<accession>A0A3D9YZY5</accession>
<keyword evidence="1" id="KW-1133">Transmembrane helix</keyword>
<name>A0A3D9YZY5_9HYPH</name>
<feature type="transmembrane region" description="Helical" evidence="1">
    <location>
        <begin position="97"/>
        <end position="115"/>
    </location>
</feature>
<protein>
    <recommendedName>
        <fullName evidence="4">DUF805 domain-containing protein</fullName>
    </recommendedName>
</protein>
<evidence type="ECO:0008006" key="4">
    <source>
        <dbReference type="Google" id="ProtNLM"/>
    </source>
</evidence>
<organism evidence="2 3">
    <name type="scientific">Methylovirgula ligni</name>
    <dbReference type="NCBI Taxonomy" id="569860"/>
    <lineage>
        <taxon>Bacteria</taxon>
        <taxon>Pseudomonadati</taxon>
        <taxon>Pseudomonadota</taxon>
        <taxon>Alphaproteobacteria</taxon>
        <taxon>Hyphomicrobiales</taxon>
        <taxon>Beijerinckiaceae</taxon>
        <taxon>Methylovirgula</taxon>
    </lineage>
</organism>
<keyword evidence="1" id="KW-0812">Transmembrane</keyword>
<dbReference type="OrthoDB" id="8444528at2"/>
<dbReference type="RefSeq" id="WP_115835607.1">
    <property type="nucleotide sequence ID" value="NZ_CP025086.1"/>
</dbReference>
<feature type="transmembrane region" description="Helical" evidence="1">
    <location>
        <begin position="66"/>
        <end position="85"/>
    </location>
</feature>
<gene>
    <name evidence="2" type="ORF">DES32_1019</name>
</gene>
<sequence>MPQHSFFTLFRSDEGEIDAPIWWRGILILGGVFAVLTLGWLLIEPFADRSLATTITSTIVVLTANLYRLAYGVICLLLLICFYNLSAKRWRDLGRPPAFAGILPVVGAVVAALHWLEPRTGGDTPHVLVIAADLLLFAVLIWNITELGGIARFRV</sequence>
<keyword evidence="3" id="KW-1185">Reference proteome</keyword>
<feature type="transmembrane region" description="Helical" evidence="1">
    <location>
        <begin position="127"/>
        <end position="145"/>
    </location>
</feature>
<evidence type="ECO:0000313" key="2">
    <source>
        <dbReference type="EMBL" id="REF87398.1"/>
    </source>
</evidence>
<dbReference type="Proteomes" id="UP000256900">
    <property type="component" value="Unassembled WGS sequence"/>
</dbReference>
<comment type="caution">
    <text evidence="2">The sequence shown here is derived from an EMBL/GenBank/DDBJ whole genome shotgun (WGS) entry which is preliminary data.</text>
</comment>
<reference evidence="2 3" key="1">
    <citation type="submission" date="2018-08" db="EMBL/GenBank/DDBJ databases">
        <title>Genomic Encyclopedia of Type Strains, Phase IV (KMG-IV): sequencing the most valuable type-strain genomes for metagenomic binning, comparative biology and taxonomic classification.</title>
        <authorList>
            <person name="Goeker M."/>
        </authorList>
    </citation>
    <scope>NUCLEOTIDE SEQUENCE [LARGE SCALE GENOMIC DNA]</scope>
    <source>
        <strain evidence="2 3">BW863</strain>
    </source>
</reference>